<dbReference type="OrthoDB" id="7584332at2"/>
<dbReference type="AlphaFoldDB" id="A0A127P6Z1"/>
<evidence type="ECO:0000256" key="1">
    <source>
        <dbReference type="SAM" id="Phobius"/>
    </source>
</evidence>
<gene>
    <name evidence="2" type="ORF">CFter6_0700</name>
</gene>
<keyword evidence="1" id="KW-0812">Transmembrane</keyword>
<dbReference type="PATRIC" id="fig|158899.10.peg.719"/>
<accession>A0A127P6Z1</accession>
<organism evidence="2">
    <name type="scientific">Collimonas fungivorans</name>
    <dbReference type="NCBI Taxonomy" id="158899"/>
    <lineage>
        <taxon>Bacteria</taxon>
        <taxon>Pseudomonadati</taxon>
        <taxon>Pseudomonadota</taxon>
        <taxon>Betaproteobacteria</taxon>
        <taxon>Burkholderiales</taxon>
        <taxon>Oxalobacteraceae</taxon>
        <taxon>Collimonas</taxon>
    </lineage>
</organism>
<name>A0A127P6Z1_9BURK</name>
<sequence length="114" mass="11736">MKKNPVMLICIGVLLLVLGAILSFSGGPPKADAALAQQCRDRLTAEKSEQSLIKQCEETAFATAMTATDAQAAALAISAANNSEVGGSMLSKFLLGVGVVLLAGGIFLKRKQTA</sequence>
<evidence type="ECO:0000313" key="3">
    <source>
        <dbReference type="Proteomes" id="UP000072421"/>
    </source>
</evidence>
<dbReference type="RefSeq" id="WP_061538714.1">
    <property type="nucleotide sequence ID" value="NZ_CP013232.1"/>
</dbReference>
<keyword evidence="1" id="KW-0472">Membrane</keyword>
<proteinExistence type="predicted"/>
<protein>
    <submittedName>
        <fullName evidence="2">Uncharacterized protein</fullName>
    </submittedName>
</protein>
<reference evidence="2 3" key="1">
    <citation type="submission" date="2015-11" db="EMBL/GenBank/DDBJ databases">
        <title>Exploring the genomic traits of fungus-feeding bacterial genus Collimonas.</title>
        <authorList>
            <person name="Song C."/>
            <person name="Schmidt R."/>
            <person name="de Jager V."/>
            <person name="Krzyzanowska D."/>
            <person name="Jongedijk E."/>
            <person name="Cankar K."/>
            <person name="Beekwilder J."/>
            <person name="van Veen A."/>
            <person name="de Boer W."/>
            <person name="van Veen J.A."/>
            <person name="Garbeva P."/>
        </authorList>
    </citation>
    <scope>NUCLEOTIDE SEQUENCE [LARGE SCALE GENOMIC DNA]</scope>
    <source>
        <strain evidence="2 3">Ter6</strain>
    </source>
</reference>
<evidence type="ECO:0000313" key="2">
    <source>
        <dbReference type="EMBL" id="AMO93425.1"/>
    </source>
</evidence>
<feature type="transmembrane region" description="Helical" evidence="1">
    <location>
        <begin position="89"/>
        <end position="108"/>
    </location>
</feature>
<keyword evidence="1" id="KW-1133">Transmembrane helix</keyword>
<dbReference type="Proteomes" id="UP000072421">
    <property type="component" value="Chromosome"/>
</dbReference>
<dbReference type="EMBL" id="CP013232">
    <property type="protein sequence ID" value="AMO93425.1"/>
    <property type="molecule type" value="Genomic_DNA"/>
</dbReference>